<dbReference type="EMBL" id="CP036433">
    <property type="protein sequence ID" value="QDU96827.1"/>
    <property type="molecule type" value="Genomic_DNA"/>
</dbReference>
<name>A0A518DYA6_9BACT</name>
<dbReference type="KEGG" id="lcre:Pla8534_46490"/>
<evidence type="ECO:0008006" key="3">
    <source>
        <dbReference type="Google" id="ProtNLM"/>
    </source>
</evidence>
<gene>
    <name evidence="1" type="ORF">Pla8534_46490</name>
</gene>
<sequence>MNDLLQVNGDLTLNGTVNIANAGGFDFGTYRLINYTGSLIDNGLDVGTLPAGFHLNEATIQTAINNQINLVMVGTAFWNGSTTTADGTIHGGDGVWNAGNTNWTSADGTATDPWKSQDAVFAGAAGVVSASGDLTFNNMQFTTDGYRITTADDATLSSQAGSGIRVDAGVTAEIGVKLTGTGSIEKLDAGTLILSADNDDTGGV</sequence>
<dbReference type="RefSeq" id="WP_197442491.1">
    <property type="nucleotide sequence ID" value="NZ_CP036433.1"/>
</dbReference>
<reference evidence="1 2" key="1">
    <citation type="submission" date="2019-02" db="EMBL/GenBank/DDBJ databases">
        <title>Deep-cultivation of Planctomycetes and their phenomic and genomic characterization uncovers novel biology.</title>
        <authorList>
            <person name="Wiegand S."/>
            <person name="Jogler M."/>
            <person name="Boedeker C."/>
            <person name="Pinto D."/>
            <person name="Vollmers J."/>
            <person name="Rivas-Marin E."/>
            <person name="Kohn T."/>
            <person name="Peeters S.H."/>
            <person name="Heuer A."/>
            <person name="Rast P."/>
            <person name="Oberbeckmann S."/>
            <person name="Bunk B."/>
            <person name="Jeske O."/>
            <person name="Meyerdierks A."/>
            <person name="Storesund J.E."/>
            <person name="Kallscheuer N."/>
            <person name="Luecker S."/>
            <person name="Lage O.M."/>
            <person name="Pohl T."/>
            <person name="Merkel B.J."/>
            <person name="Hornburger P."/>
            <person name="Mueller R.-W."/>
            <person name="Bruemmer F."/>
            <person name="Labrenz M."/>
            <person name="Spormann A.M."/>
            <person name="Op den Camp H."/>
            <person name="Overmann J."/>
            <person name="Amann R."/>
            <person name="Jetten M.S.M."/>
            <person name="Mascher T."/>
            <person name="Medema M.H."/>
            <person name="Devos D.P."/>
            <person name="Kaster A.-K."/>
            <person name="Ovreas L."/>
            <person name="Rohde M."/>
            <person name="Galperin M.Y."/>
            <person name="Jogler C."/>
        </authorList>
    </citation>
    <scope>NUCLEOTIDE SEQUENCE [LARGE SCALE GENOMIC DNA]</scope>
    <source>
        <strain evidence="1 2">Pla85_3_4</strain>
    </source>
</reference>
<keyword evidence="2" id="KW-1185">Reference proteome</keyword>
<dbReference type="Proteomes" id="UP000317648">
    <property type="component" value="Chromosome"/>
</dbReference>
<protein>
    <recommendedName>
        <fullName evidence="3">Autotransporter-associated beta strand repeat protein</fullName>
    </recommendedName>
</protein>
<organism evidence="1 2">
    <name type="scientific">Lignipirellula cremea</name>
    <dbReference type="NCBI Taxonomy" id="2528010"/>
    <lineage>
        <taxon>Bacteria</taxon>
        <taxon>Pseudomonadati</taxon>
        <taxon>Planctomycetota</taxon>
        <taxon>Planctomycetia</taxon>
        <taxon>Pirellulales</taxon>
        <taxon>Pirellulaceae</taxon>
        <taxon>Lignipirellula</taxon>
    </lineage>
</organism>
<proteinExistence type="predicted"/>
<accession>A0A518DYA6</accession>
<dbReference type="AlphaFoldDB" id="A0A518DYA6"/>
<evidence type="ECO:0000313" key="1">
    <source>
        <dbReference type="EMBL" id="QDU96827.1"/>
    </source>
</evidence>
<evidence type="ECO:0000313" key="2">
    <source>
        <dbReference type="Proteomes" id="UP000317648"/>
    </source>
</evidence>